<feature type="region of interest" description="Disordered" evidence="1">
    <location>
        <begin position="1"/>
        <end position="75"/>
    </location>
</feature>
<evidence type="ECO:0000256" key="1">
    <source>
        <dbReference type="SAM" id="MobiDB-lite"/>
    </source>
</evidence>
<organism evidence="2 3">
    <name type="scientific">Aldrovandia affinis</name>
    <dbReference type="NCBI Taxonomy" id="143900"/>
    <lineage>
        <taxon>Eukaryota</taxon>
        <taxon>Metazoa</taxon>
        <taxon>Chordata</taxon>
        <taxon>Craniata</taxon>
        <taxon>Vertebrata</taxon>
        <taxon>Euteleostomi</taxon>
        <taxon>Actinopterygii</taxon>
        <taxon>Neopterygii</taxon>
        <taxon>Teleostei</taxon>
        <taxon>Notacanthiformes</taxon>
        <taxon>Halosauridae</taxon>
        <taxon>Aldrovandia</taxon>
    </lineage>
</organism>
<dbReference type="Proteomes" id="UP001221898">
    <property type="component" value="Unassembled WGS sequence"/>
</dbReference>
<dbReference type="AlphaFoldDB" id="A0AAD7S0A2"/>
<protein>
    <submittedName>
        <fullName evidence="2">Uncharacterized protein</fullName>
    </submittedName>
</protein>
<gene>
    <name evidence="2" type="ORF">AAFF_G00058120</name>
</gene>
<name>A0AAD7S0A2_9TELE</name>
<reference evidence="2" key="1">
    <citation type="journal article" date="2023" name="Science">
        <title>Genome structures resolve the early diversification of teleost fishes.</title>
        <authorList>
            <person name="Parey E."/>
            <person name="Louis A."/>
            <person name="Montfort J."/>
            <person name="Bouchez O."/>
            <person name="Roques C."/>
            <person name="Iampietro C."/>
            <person name="Lluch J."/>
            <person name="Castinel A."/>
            <person name="Donnadieu C."/>
            <person name="Desvignes T."/>
            <person name="Floi Bucao C."/>
            <person name="Jouanno E."/>
            <person name="Wen M."/>
            <person name="Mejri S."/>
            <person name="Dirks R."/>
            <person name="Jansen H."/>
            <person name="Henkel C."/>
            <person name="Chen W.J."/>
            <person name="Zahm M."/>
            <person name="Cabau C."/>
            <person name="Klopp C."/>
            <person name="Thompson A.W."/>
            <person name="Robinson-Rechavi M."/>
            <person name="Braasch I."/>
            <person name="Lecointre G."/>
            <person name="Bobe J."/>
            <person name="Postlethwait J.H."/>
            <person name="Berthelot C."/>
            <person name="Roest Crollius H."/>
            <person name="Guiguen Y."/>
        </authorList>
    </citation>
    <scope>NUCLEOTIDE SEQUENCE</scope>
    <source>
        <strain evidence="2">NC1722</strain>
    </source>
</reference>
<keyword evidence="3" id="KW-1185">Reference proteome</keyword>
<dbReference type="EMBL" id="JAINUG010000135">
    <property type="protein sequence ID" value="KAJ8393593.1"/>
    <property type="molecule type" value="Genomic_DNA"/>
</dbReference>
<sequence length="158" mass="16443">MAGRGAGRGDSGKVPFITDAGEEQRTAAGRAQCGAGPKRGRGDGERRCYTGHGAGAPGSHSQNTAQEAGARSPHLEMRRDNNTAFCAVPVHCACVAEAGVKEEIFFHGGGFWAARVRAKLGGPGLAPAAPTPGRADRRVFGDAARRTRGTHAPKTWRN</sequence>
<evidence type="ECO:0000313" key="3">
    <source>
        <dbReference type="Proteomes" id="UP001221898"/>
    </source>
</evidence>
<accession>A0AAD7S0A2</accession>
<comment type="caution">
    <text evidence="2">The sequence shown here is derived from an EMBL/GenBank/DDBJ whole genome shotgun (WGS) entry which is preliminary data.</text>
</comment>
<evidence type="ECO:0000313" key="2">
    <source>
        <dbReference type="EMBL" id="KAJ8393593.1"/>
    </source>
</evidence>
<proteinExistence type="predicted"/>